<dbReference type="Gene3D" id="1.10.1750.10">
    <property type="match status" value="1"/>
</dbReference>
<evidence type="ECO:0000259" key="1">
    <source>
        <dbReference type="SMART" id="SM00760"/>
    </source>
</evidence>
<evidence type="ECO:0000313" key="2">
    <source>
        <dbReference type="EMBL" id="GLQ20374.1"/>
    </source>
</evidence>
<comment type="caution">
    <text evidence="2">The sequence shown here is derived from an EMBL/GenBank/DDBJ whole genome shotgun (WGS) entry which is preliminary data.</text>
</comment>
<keyword evidence="3" id="KW-1185">Reference proteome</keyword>
<dbReference type="EMBL" id="BSNJ01000002">
    <property type="protein sequence ID" value="GLQ20374.1"/>
    <property type="molecule type" value="Genomic_DNA"/>
</dbReference>
<gene>
    <name evidence="2" type="ORF">GCM10007854_13290</name>
</gene>
<dbReference type="RefSeq" id="WP_284370882.1">
    <property type="nucleotide sequence ID" value="NZ_BSNJ01000002.1"/>
</dbReference>
<sequence length="198" mass="22130">MTAAAILNEIVSAYGVSAREICGSETYTYQCAPRHALAYRLRTELGWSYPRIGRFIGDRDHTTAINSVGRHHAVLNGLPLRGQDYDKPLNHVFRAYAKLASEAKVDTPLRAVPSHVTPIRRTGNKRQSLLDSNAHRVGFVLDWIADGGTPFEALEPYGFTDRTVTAFMRHYLPELVGLVGGDRKRRAAQMRENRRVAA</sequence>
<name>A0ABQ5UYJ9_9PROT</name>
<proteinExistence type="predicted"/>
<reference evidence="2" key="2">
    <citation type="submission" date="2023-01" db="EMBL/GenBank/DDBJ databases">
        <title>Draft genome sequence of Algimonas porphyrae strain NBRC 108216.</title>
        <authorList>
            <person name="Sun Q."/>
            <person name="Mori K."/>
        </authorList>
    </citation>
    <scope>NUCLEOTIDE SEQUENCE</scope>
    <source>
        <strain evidence="2">NBRC 108216</strain>
    </source>
</reference>
<dbReference type="Proteomes" id="UP001161390">
    <property type="component" value="Unassembled WGS sequence"/>
</dbReference>
<organism evidence="2 3">
    <name type="scientific">Algimonas porphyrae</name>
    <dbReference type="NCBI Taxonomy" id="1128113"/>
    <lineage>
        <taxon>Bacteria</taxon>
        <taxon>Pseudomonadati</taxon>
        <taxon>Pseudomonadota</taxon>
        <taxon>Alphaproteobacteria</taxon>
        <taxon>Maricaulales</taxon>
        <taxon>Robiginitomaculaceae</taxon>
        <taxon>Algimonas</taxon>
    </lineage>
</organism>
<feature type="domain" description="Chromosomal replication initiator DnaA C-terminal" evidence="1">
    <location>
        <begin position="2"/>
        <end position="71"/>
    </location>
</feature>
<dbReference type="Pfam" id="PF08299">
    <property type="entry name" value="Bac_DnaA_C"/>
    <property type="match status" value="1"/>
</dbReference>
<dbReference type="InterPro" id="IPR013159">
    <property type="entry name" value="DnaA_C"/>
</dbReference>
<protein>
    <recommendedName>
        <fullName evidence="1">Chromosomal replication initiator DnaA C-terminal domain-containing protein</fullName>
    </recommendedName>
</protein>
<reference evidence="2" key="1">
    <citation type="journal article" date="2014" name="Int. J. Syst. Evol. Microbiol.">
        <title>Complete genome of a new Firmicutes species belonging to the dominant human colonic microbiota ('Ruminococcus bicirculans') reveals two chromosomes and a selective capacity to utilize plant glucans.</title>
        <authorList>
            <consortium name="NISC Comparative Sequencing Program"/>
            <person name="Wegmann U."/>
            <person name="Louis P."/>
            <person name="Goesmann A."/>
            <person name="Henrissat B."/>
            <person name="Duncan S.H."/>
            <person name="Flint H.J."/>
        </authorList>
    </citation>
    <scope>NUCLEOTIDE SEQUENCE</scope>
    <source>
        <strain evidence="2">NBRC 108216</strain>
    </source>
</reference>
<evidence type="ECO:0000313" key="3">
    <source>
        <dbReference type="Proteomes" id="UP001161390"/>
    </source>
</evidence>
<dbReference type="SMART" id="SM00760">
    <property type="entry name" value="Bac_DnaA_C"/>
    <property type="match status" value="1"/>
</dbReference>
<dbReference type="InterPro" id="IPR010921">
    <property type="entry name" value="Trp_repressor/repl_initiator"/>
</dbReference>
<accession>A0ABQ5UYJ9</accession>
<dbReference type="SUPFAM" id="SSF48295">
    <property type="entry name" value="TrpR-like"/>
    <property type="match status" value="1"/>
</dbReference>